<comment type="caution">
    <text evidence="2">The sequence shown here is derived from an EMBL/GenBank/DDBJ whole genome shotgun (WGS) entry which is preliminary data.</text>
</comment>
<proteinExistence type="predicted"/>
<sequence>MKTLAAIILLLLTATHVVAGDLTVSVRDAQGRPVRDAVVTVHPAAGVRGPVRFSWPLRISQQDMQFQPYVLVAPVGQAVSFPNLDRVRHHVYSFSRGNRFEIELYGRDETRSHTFRSTGVVAIGCNIHDQMLVYVRVVDTPYAAKTGANGDVVLQDVPAGAATLRVWHPNLNVRGNETSRQITVAAAAGRQSVSGDFSGRASVR</sequence>
<dbReference type="RefSeq" id="WP_376836578.1">
    <property type="nucleotide sequence ID" value="NZ_JBHLSW010000007.1"/>
</dbReference>
<evidence type="ECO:0000256" key="1">
    <source>
        <dbReference type="SAM" id="SignalP"/>
    </source>
</evidence>
<reference evidence="2 3" key="1">
    <citation type="submission" date="2024-09" db="EMBL/GenBank/DDBJ databases">
        <authorList>
            <person name="Sun Q."/>
            <person name="Mori K."/>
        </authorList>
    </citation>
    <scope>NUCLEOTIDE SEQUENCE [LARGE SCALE GENOMIC DNA]</scope>
    <source>
        <strain evidence="2 3">NCAIM B.02621</strain>
    </source>
</reference>
<dbReference type="InterPro" id="IPR008972">
    <property type="entry name" value="Cupredoxin"/>
</dbReference>
<feature type="chain" id="PRO_5047105939" evidence="1">
    <location>
        <begin position="20"/>
        <end position="204"/>
    </location>
</feature>
<name>A0ABV6R7D5_9CAUL</name>
<keyword evidence="1" id="KW-0732">Signal</keyword>
<accession>A0ABV6R7D5</accession>
<dbReference type="EMBL" id="JBHLSW010000007">
    <property type="protein sequence ID" value="MFC0634533.1"/>
    <property type="molecule type" value="Genomic_DNA"/>
</dbReference>
<gene>
    <name evidence="2" type="ORF">ACFFGE_11695</name>
</gene>
<evidence type="ECO:0000313" key="2">
    <source>
        <dbReference type="EMBL" id="MFC0634533.1"/>
    </source>
</evidence>
<organism evidence="2 3">
    <name type="scientific">Brevundimonas balnearis</name>
    <dbReference type="NCBI Taxonomy" id="1572858"/>
    <lineage>
        <taxon>Bacteria</taxon>
        <taxon>Pseudomonadati</taxon>
        <taxon>Pseudomonadota</taxon>
        <taxon>Alphaproteobacteria</taxon>
        <taxon>Caulobacterales</taxon>
        <taxon>Caulobacteraceae</taxon>
        <taxon>Brevundimonas</taxon>
    </lineage>
</organism>
<dbReference type="Proteomes" id="UP001589906">
    <property type="component" value="Unassembled WGS sequence"/>
</dbReference>
<keyword evidence="3" id="KW-1185">Reference proteome</keyword>
<protein>
    <submittedName>
        <fullName evidence="2">Methylamine utilization protein</fullName>
    </submittedName>
</protein>
<feature type="signal peptide" evidence="1">
    <location>
        <begin position="1"/>
        <end position="19"/>
    </location>
</feature>
<evidence type="ECO:0000313" key="3">
    <source>
        <dbReference type="Proteomes" id="UP001589906"/>
    </source>
</evidence>
<dbReference type="SUPFAM" id="SSF49503">
    <property type="entry name" value="Cupredoxins"/>
    <property type="match status" value="1"/>
</dbReference>
<dbReference type="Gene3D" id="2.60.40.420">
    <property type="entry name" value="Cupredoxins - blue copper proteins"/>
    <property type="match status" value="1"/>
</dbReference>